<feature type="domain" description="Glycosyl transferase family 51" evidence="12">
    <location>
        <begin position="444"/>
        <end position="591"/>
    </location>
</feature>
<dbReference type="Pfam" id="PF00912">
    <property type="entry name" value="Transgly"/>
    <property type="match status" value="1"/>
</dbReference>
<keyword evidence="3" id="KW-0328">Glycosyltransferase</keyword>
<evidence type="ECO:0000313" key="13">
    <source>
        <dbReference type="EMBL" id="MFD1165065.1"/>
    </source>
</evidence>
<sequence length="695" mass="79193">MLDFKNIKLPELGFVKKRWFIITAASVVGILLIGFIWAMSLRGDMLNKAVAKVQKKLKDDYQLNFEVNKYEFAGLTTVDFQKVKLYPDTGEQLAAIDQFKVSVKLFPLLSGNVKLDELDLKNATITLVKKDSSSNYDFLFRKKNESDTTKDTSPARTLAETVDNLLKRAFQAVPDNLNLENVSLSFQDSASTQVVKIPEGKIDDGDYDIDVFLNEQEAKWNFKGNINSSRQTANVIISSDNKDAQIPFIARRFGLKVSFDELSFHLDDVARRGKENLEIKGGISAKNLRVNHHRLSLDTIVLPGGSADGGFLVSENTIELLTGTKVQVKDFSFEPKLKYSKKPKKVLEMAVHTGKFKAQDFFDALPVGLFENLDGIKVAGDIQYDMDFKVDLDDPDNLTFASKIDDANLKVEKWGEANIAELSGPFVYEAYEDTLKMRDITLDPSNPNFTPLNQIAPILRKTVLNTEDPFFYKHNGFELEAFQLSIVTNIKEKKFKRGASTISMQLVKNLYLNRNKTMMRKFEEILLVWLMEQSKQVSKDRMLEIYLNIIEWGKNVYGISEASKYYFGTKPSELTIGESLYLSSIIPRPKTGLSSFDYTGQLKPWVMKHFNTYGYIMNKMNQMEGENVPANYGFYQVQLQPNLRPARPKGVPDSMMTHDDIKDMVDEIDREEKIRKTLLERLFGKPSEEETEKNN</sequence>
<keyword evidence="6" id="KW-0133">Cell shape</keyword>
<keyword evidence="8 11" id="KW-1133">Transmembrane helix</keyword>
<keyword evidence="4" id="KW-0808">Transferase</keyword>
<feature type="transmembrane region" description="Helical" evidence="11">
    <location>
        <begin position="20"/>
        <end position="39"/>
    </location>
</feature>
<keyword evidence="10" id="KW-0961">Cell wall biogenesis/degradation</keyword>
<evidence type="ECO:0000256" key="7">
    <source>
        <dbReference type="ARBA" id="ARBA00022984"/>
    </source>
</evidence>
<evidence type="ECO:0000256" key="3">
    <source>
        <dbReference type="ARBA" id="ARBA00022676"/>
    </source>
</evidence>
<dbReference type="InterPro" id="IPR011812">
    <property type="entry name" value="Pep_trsgly"/>
</dbReference>
<evidence type="ECO:0000256" key="11">
    <source>
        <dbReference type="SAM" id="Phobius"/>
    </source>
</evidence>
<organism evidence="13 14">
    <name type="scientific">Sphingobacterium daejeonense</name>
    <dbReference type="NCBI Taxonomy" id="371142"/>
    <lineage>
        <taxon>Bacteria</taxon>
        <taxon>Pseudomonadati</taxon>
        <taxon>Bacteroidota</taxon>
        <taxon>Sphingobacteriia</taxon>
        <taxon>Sphingobacteriales</taxon>
        <taxon>Sphingobacteriaceae</taxon>
        <taxon>Sphingobacterium</taxon>
    </lineage>
</organism>
<evidence type="ECO:0000256" key="8">
    <source>
        <dbReference type="ARBA" id="ARBA00022989"/>
    </source>
</evidence>
<evidence type="ECO:0000256" key="9">
    <source>
        <dbReference type="ARBA" id="ARBA00023136"/>
    </source>
</evidence>
<dbReference type="Gene3D" id="1.10.3810.10">
    <property type="entry name" value="Biosynthetic peptidoglycan transglycosylase-like"/>
    <property type="match status" value="1"/>
</dbReference>
<keyword evidence="2" id="KW-0997">Cell inner membrane</keyword>
<protein>
    <submittedName>
        <fullName evidence="13">Transglycosylase domain-containing protein</fullName>
    </submittedName>
</protein>
<gene>
    <name evidence="13" type="ORF">ACFQ2C_05530</name>
</gene>
<evidence type="ECO:0000256" key="6">
    <source>
        <dbReference type="ARBA" id="ARBA00022960"/>
    </source>
</evidence>
<dbReference type="EMBL" id="JBHTKY010000005">
    <property type="protein sequence ID" value="MFD1165065.1"/>
    <property type="molecule type" value="Genomic_DNA"/>
</dbReference>
<name>A0ABW3RIS3_9SPHI</name>
<keyword evidence="1" id="KW-1003">Cell membrane</keyword>
<keyword evidence="14" id="KW-1185">Reference proteome</keyword>
<evidence type="ECO:0000259" key="12">
    <source>
        <dbReference type="Pfam" id="PF00912"/>
    </source>
</evidence>
<keyword evidence="5 11" id="KW-0812">Transmembrane</keyword>
<reference evidence="14" key="1">
    <citation type="journal article" date="2019" name="Int. J. Syst. Evol. Microbiol.">
        <title>The Global Catalogue of Microorganisms (GCM) 10K type strain sequencing project: providing services to taxonomists for standard genome sequencing and annotation.</title>
        <authorList>
            <consortium name="The Broad Institute Genomics Platform"/>
            <consortium name="The Broad Institute Genome Sequencing Center for Infectious Disease"/>
            <person name="Wu L."/>
            <person name="Ma J."/>
        </authorList>
    </citation>
    <scope>NUCLEOTIDE SEQUENCE [LARGE SCALE GENOMIC DNA]</scope>
    <source>
        <strain evidence="14">CCUG 52468</strain>
    </source>
</reference>
<dbReference type="Proteomes" id="UP001597205">
    <property type="component" value="Unassembled WGS sequence"/>
</dbReference>
<evidence type="ECO:0000256" key="10">
    <source>
        <dbReference type="ARBA" id="ARBA00023316"/>
    </source>
</evidence>
<evidence type="ECO:0000256" key="1">
    <source>
        <dbReference type="ARBA" id="ARBA00022475"/>
    </source>
</evidence>
<accession>A0ABW3RIS3</accession>
<proteinExistence type="predicted"/>
<dbReference type="PANTHER" id="PTHR30400:SF0">
    <property type="entry name" value="BIOSYNTHETIC PEPTIDOGLYCAN TRANSGLYCOSYLASE"/>
    <property type="match status" value="1"/>
</dbReference>
<dbReference type="PANTHER" id="PTHR30400">
    <property type="entry name" value="MONOFUNCTIONAL BIOSYNTHETIC PEPTIDOGLYCAN TRANSGLYCOSYLASE"/>
    <property type="match status" value="1"/>
</dbReference>
<evidence type="ECO:0000256" key="2">
    <source>
        <dbReference type="ARBA" id="ARBA00022519"/>
    </source>
</evidence>
<comment type="caution">
    <text evidence="13">The sequence shown here is derived from an EMBL/GenBank/DDBJ whole genome shotgun (WGS) entry which is preliminary data.</text>
</comment>
<evidence type="ECO:0000256" key="4">
    <source>
        <dbReference type="ARBA" id="ARBA00022679"/>
    </source>
</evidence>
<evidence type="ECO:0000313" key="14">
    <source>
        <dbReference type="Proteomes" id="UP001597205"/>
    </source>
</evidence>
<dbReference type="InterPro" id="IPR023346">
    <property type="entry name" value="Lysozyme-like_dom_sf"/>
</dbReference>
<dbReference type="InterPro" id="IPR001264">
    <property type="entry name" value="Glyco_trans_51"/>
</dbReference>
<dbReference type="SUPFAM" id="SSF53955">
    <property type="entry name" value="Lysozyme-like"/>
    <property type="match status" value="1"/>
</dbReference>
<dbReference type="RefSeq" id="WP_380895023.1">
    <property type="nucleotide sequence ID" value="NZ_JBHTKY010000005.1"/>
</dbReference>
<dbReference type="InterPro" id="IPR036950">
    <property type="entry name" value="PBP_transglycosylase"/>
</dbReference>
<keyword evidence="7" id="KW-0573">Peptidoglycan synthesis</keyword>
<keyword evidence="9 11" id="KW-0472">Membrane</keyword>
<evidence type="ECO:0000256" key="5">
    <source>
        <dbReference type="ARBA" id="ARBA00022692"/>
    </source>
</evidence>